<evidence type="ECO:0000259" key="8">
    <source>
        <dbReference type="PROSITE" id="PS50928"/>
    </source>
</evidence>
<dbReference type="PROSITE" id="PS50928">
    <property type="entry name" value="ABC_TM1"/>
    <property type="match status" value="1"/>
</dbReference>
<keyword evidence="5 7" id="KW-1133">Transmembrane helix</keyword>
<keyword evidence="6 7" id="KW-0472">Membrane</keyword>
<feature type="transmembrane region" description="Helical" evidence="7">
    <location>
        <begin position="93"/>
        <end position="114"/>
    </location>
</feature>
<evidence type="ECO:0000256" key="4">
    <source>
        <dbReference type="ARBA" id="ARBA00022692"/>
    </source>
</evidence>
<keyword evidence="2 7" id="KW-0813">Transport</keyword>
<feature type="transmembrane region" description="Helical" evidence="7">
    <location>
        <begin position="60"/>
        <end position="81"/>
    </location>
</feature>
<dbReference type="CDD" id="cd06261">
    <property type="entry name" value="TM_PBP2"/>
    <property type="match status" value="1"/>
</dbReference>
<proteinExistence type="inferred from homology"/>
<reference evidence="9" key="1">
    <citation type="journal article" date="2021" name="mSystems">
        <title>Bacteria and Archaea Synergistically Convert Glycine Betaine to Biogenic Methane in the Formosa Cold Seep of the South China Sea.</title>
        <authorList>
            <person name="Li L."/>
            <person name="Zhang W."/>
            <person name="Zhang S."/>
            <person name="Song L."/>
            <person name="Sun Q."/>
            <person name="Zhang H."/>
            <person name="Xiang H."/>
            <person name="Dong X."/>
        </authorList>
    </citation>
    <scope>NUCLEOTIDE SEQUENCE</scope>
    <source>
        <strain evidence="9">ZWT</strain>
    </source>
</reference>
<dbReference type="Gene3D" id="1.10.3720.10">
    <property type="entry name" value="MetI-like"/>
    <property type="match status" value="1"/>
</dbReference>
<dbReference type="Pfam" id="PF00528">
    <property type="entry name" value="BPD_transp_1"/>
    <property type="match status" value="1"/>
</dbReference>
<feature type="transmembrane region" description="Helical" evidence="7">
    <location>
        <begin position="246"/>
        <end position="272"/>
    </location>
</feature>
<dbReference type="InterPro" id="IPR035906">
    <property type="entry name" value="MetI-like_sf"/>
</dbReference>
<comment type="subcellular location">
    <subcellularLocation>
        <location evidence="1 7">Cell membrane</location>
        <topology evidence="1 7">Multi-pass membrane protein</topology>
    </subcellularLocation>
</comment>
<evidence type="ECO:0000256" key="6">
    <source>
        <dbReference type="ARBA" id="ARBA00023136"/>
    </source>
</evidence>
<dbReference type="EMBL" id="JAGSOJ010000001">
    <property type="protein sequence ID" value="MCM1988307.1"/>
    <property type="molecule type" value="Genomic_DNA"/>
</dbReference>
<keyword evidence="3" id="KW-1003">Cell membrane</keyword>
<name>A0A9J6NVL5_9CLOT</name>
<evidence type="ECO:0000256" key="1">
    <source>
        <dbReference type="ARBA" id="ARBA00004651"/>
    </source>
</evidence>
<evidence type="ECO:0000313" key="9">
    <source>
        <dbReference type="EMBL" id="MCM1988307.1"/>
    </source>
</evidence>
<dbReference type="InterPro" id="IPR051393">
    <property type="entry name" value="ABC_transporter_permease"/>
</dbReference>
<dbReference type="SUPFAM" id="SSF161098">
    <property type="entry name" value="MetI-like"/>
    <property type="match status" value="1"/>
</dbReference>
<dbReference type="GO" id="GO:0005886">
    <property type="term" value="C:plasma membrane"/>
    <property type="evidence" value="ECO:0007669"/>
    <property type="project" value="UniProtKB-SubCell"/>
</dbReference>
<comment type="caution">
    <text evidence="9">The sequence shown here is derived from an EMBL/GenBank/DDBJ whole genome shotgun (WGS) entry which is preliminary data.</text>
</comment>
<dbReference type="PANTHER" id="PTHR30193:SF37">
    <property type="entry name" value="INNER MEMBRANE ABC TRANSPORTER PERMEASE PROTEIN YCJO"/>
    <property type="match status" value="1"/>
</dbReference>
<keyword evidence="4 7" id="KW-0812">Transmembrane</keyword>
<comment type="similarity">
    <text evidence="7">Belongs to the binding-protein-dependent transport system permease family.</text>
</comment>
<dbReference type="GO" id="GO:0055085">
    <property type="term" value="P:transmembrane transport"/>
    <property type="evidence" value="ECO:0007669"/>
    <property type="project" value="InterPro"/>
</dbReference>
<evidence type="ECO:0000256" key="7">
    <source>
        <dbReference type="RuleBase" id="RU363032"/>
    </source>
</evidence>
<reference evidence="9" key="2">
    <citation type="submission" date="2021-04" db="EMBL/GenBank/DDBJ databases">
        <authorList>
            <person name="Dong X."/>
        </authorList>
    </citation>
    <scope>NUCLEOTIDE SEQUENCE</scope>
    <source>
        <strain evidence="9">ZWT</strain>
    </source>
</reference>
<evidence type="ECO:0000256" key="2">
    <source>
        <dbReference type="ARBA" id="ARBA00022448"/>
    </source>
</evidence>
<organism evidence="9 10">
    <name type="scientific">Oceanirhabdus seepicola</name>
    <dbReference type="NCBI Taxonomy" id="2828781"/>
    <lineage>
        <taxon>Bacteria</taxon>
        <taxon>Bacillati</taxon>
        <taxon>Bacillota</taxon>
        <taxon>Clostridia</taxon>
        <taxon>Eubacteriales</taxon>
        <taxon>Clostridiaceae</taxon>
        <taxon>Oceanirhabdus</taxon>
    </lineage>
</organism>
<dbReference type="InterPro" id="IPR000515">
    <property type="entry name" value="MetI-like"/>
</dbReference>
<feature type="transmembrane region" description="Helical" evidence="7">
    <location>
        <begin position="195"/>
        <end position="215"/>
    </location>
</feature>
<evidence type="ECO:0000256" key="3">
    <source>
        <dbReference type="ARBA" id="ARBA00022475"/>
    </source>
</evidence>
<accession>A0A9J6NVL5</accession>
<feature type="domain" description="ABC transmembrane type-1" evidence="8">
    <location>
        <begin position="56"/>
        <end position="268"/>
    </location>
</feature>
<gene>
    <name evidence="9" type="ORF">KDK92_01035</name>
</gene>
<keyword evidence="10" id="KW-1185">Reference proteome</keyword>
<sequence>MYIPAIIMFCSFIVYPFLKGIKISFTDWNGYSQNYNYIGFDNFKLLVTDKNVRIAFINTLIYGFGSTAIQQILGLLYALLLNNKFKGRNLGRTIIYMPVLISAVIMGYMCYFIFRYDNGALNDLLKLIGMEPRLWLSQPKTAIVILVLINSIQFVGISMIIYLAGLQGIPTMYYEASEIDGATAFQQFKKITLPLLYPAIVTSVTLNLIGGLKLFDIIKALTNGGPGYATHSLSTLVHSEVFLTQVAGYASTIGILLFVSILIVTLITQLYFKRKEVEY</sequence>
<protein>
    <submittedName>
        <fullName evidence="9">Sugar ABC transporter permease</fullName>
    </submittedName>
</protein>
<feature type="transmembrane region" description="Helical" evidence="7">
    <location>
        <begin position="142"/>
        <end position="164"/>
    </location>
</feature>
<evidence type="ECO:0000256" key="5">
    <source>
        <dbReference type="ARBA" id="ARBA00022989"/>
    </source>
</evidence>
<dbReference type="AlphaFoldDB" id="A0A9J6NVL5"/>
<dbReference type="PANTHER" id="PTHR30193">
    <property type="entry name" value="ABC TRANSPORTER PERMEASE PROTEIN"/>
    <property type="match status" value="1"/>
</dbReference>
<evidence type="ECO:0000313" key="10">
    <source>
        <dbReference type="Proteomes" id="UP001056429"/>
    </source>
</evidence>
<dbReference type="Proteomes" id="UP001056429">
    <property type="component" value="Unassembled WGS sequence"/>
</dbReference>